<gene>
    <name evidence="3" type="ORF">ACFQDH_03720</name>
</gene>
<proteinExistence type="predicted"/>
<accession>A0ABW2AC23</accession>
<dbReference type="Pfam" id="PF14016">
    <property type="entry name" value="DUF4232"/>
    <property type="match status" value="1"/>
</dbReference>
<keyword evidence="4" id="KW-1185">Reference proteome</keyword>
<evidence type="ECO:0000313" key="3">
    <source>
        <dbReference type="EMBL" id="MFC6704395.1"/>
    </source>
</evidence>
<feature type="compositionally biased region" description="Low complexity" evidence="1">
    <location>
        <begin position="25"/>
        <end position="38"/>
    </location>
</feature>
<comment type="caution">
    <text evidence="3">The sequence shown here is derived from an EMBL/GenBank/DDBJ whole genome shotgun (WGS) entry which is preliminary data.</text>
</comment>
<evidence type="ECO:0000256" key="1">
    <source>
        <dbReference type="SAM" id="MobiDB-lite"/>
    </source>
</evidence>
<evidence type="ECO:0000259" key="2">
    <source>
        <dbReference type="Pfam" id="PF14016"/>
    </source>
</evidence>
<name>A0ABW2AC23_9MICO</name>
<reference evidence="4" key="1">
    <citation type="journal article" date="2019" name="Int. J. Syst. Evol. Microbiol.">
        <title>The Global Catalogue of Microorganisms (GCM) 10K type strain sequencing project: providing services to taxonomists for standard genome sequencing and annotation.</title>
        <authorList>
            <consortium name="The Broad Institute Genomics Platform"/>
            <consortium name="The Broad Institute Genome Sequencing Center for Infectious Disease"/>
            <person name="Wu L."/>
            <person name="Ma J."/>
        </authorList>
    </citation>
    <scope>NUCLEOTIDE SEQUENCE [LARGE SCALE GENOMIC DNA]</scope>
    <source>
        <strain evidence="4">CCUG 58127</strain>
    </source>
</reference>
<protein>
    <submittedName>
        <fullName evidence="3">DUF4232 domain-containing protein</fullName>
    </submittedName>
</protein>
<feature type="region of interest" description="Disordered" evidence="1">
    <location>
        <begin position="25"/>
        <end position="106"/>
    </location>
</feature>
<evidence type="ECO:0000313" key="4">
    <source>
        <dbReference type="Proteomes" id="UP001596298"/>
    </source>
</evidence>
<dbReference type="EMBL" id="JBHSWH010000001">
    <property type="protein sequence ID" value="MFC6704395.1"/>
    <property type="molecule type" value="Genomic_DNA"/>
</dbReference>
<sequence length="248" mass="24343">MNRTSVVTGLTATGIGMTLLLTGCGSSGSASTGGNSLSPAMDADSTSSSPAPTVAGSSSVGSASSTTSSPAKSAPPTHTSGSGSNRTATAMPPAVKPSSTSSAGDKPVALCSVGQLRISVGGGNSDMQGSHRSLRFTNISNTVCKLTGAPGVSYRSASSGGHQLGKPAQRIVGHQPIVLIPNATGSAGLFISSAPRKSDCAKATAPGIRVYPPDSYAFAFVALPEVTCTSGGPYLKVGPILPGPNHTV</sequence>
<feature type="compositionally biased region" description="Low complexity" evidence="1">
    <location>
        <begin position="51"/>
        <end position="80"/>
    </location>
</feature>
<dbReference type="Proteomes" id="UP001596298">
    <property type="component" value="Unassembled WGS sequence"/>
</dbReference>
<feature type="domain" description="DUF4232" evidence="2">
    <location>
        <begin position="111"/>
        <end position="239"/>
    </location>
</feature>
<dbReference type="PROSITE" id="PS51257">
    <property type="entry name" value="PROKAR_LIPOPROTEIN"/>
    <property type="match status" value="1"/>
</dbReference>
<dbReference type="RefSeq" id="WP_382398583.1">
    <property type="nucleotide sequence ID" value="NZ_JBHSWH010000001.1"/>
</dbReference>
<organism evidence="3 4">
    <name type="scientific">Flexivirga alba</name>
    <dbReference type="NCBI Taxonomy" id="702742"/>
    <lineage>
        <taxon>Bacteria</taxon>
        <taxon>Bacillati</taxon>
        <taxon>Actinomycetota</taxon>
        <taxon>Actinomycetes</taxon>
        <taxon>Micrococcales</taxon>
        <taxon>Dermacoccaceae</taxon>
        <taxon>Flexivirga</taxon>
    </lineage>
</organism>
<dbReference type="InterPro" id="IPR025326">
    <property type="entry name" value="DUF4232"/>
</dbReference>